<comment type="caution">
    <text evidence="2">The sequence shown here is derived from an EMBL/GenBank/DDBJ whole genome shotgun (WGS) entry which is preliminary data.</text>
</comment>
<feature type="region of interest" description="Disordered" evidence="1">
    <location>
        <begin position="47"/>
        <end position="108"/>
    </location>
</feature>
<evidence type="ECO:0000313" key="2">
    <source>
        <dbReference type="EMBL" id="GHF79723.1"/>
    </source>
</evidence>
<dbReference type="AlphaFoldDB" id="A0A8H9J3D7"/>
<feature type="compositionally biased region" description="Basic and acidic residues" evidence="1">
    <location>
        <begin position="50"/>
        <end position="60"/>
    </location>
</feature>
<reference evidence="2" key="1">
    <citation type="journal article" date="2014" name="Int. J. Syst. Evol. Microbiol.">
        <title>Complete genome sequence of Corynebacterium casei LMG S-19264T (=DSM 44701T), isolated from a smear-ripened cheese.</title>
        <authorList>
            <consortium name="US DOE Joint Genome Institute (JGI-PGF)"/>
            <person name="Walter F."/>
            <person name="Albersmeier A."/>
            <person name="Kalinowski J."/>
            <person name="Ruckert C."/>
        </authorList>
    </citation>
    <scope>NUCLEOTIDE SEQUENCE</scope>
    <source>
        <strain evidence="2">CGMCC 4.7679</strain>
    </source>
</reference>
<evidence type="ECO:0000256" key="1">
    <source>
        <dbReference type="SAM" id="MobiDB-lite"/>
    </source>
</evidence>
<proteinExistence type="predicted"/>
<gene>
    <name evidence="2" type="ORF">GCM10017566_62400</name>
</gene>
<dbReference type="EMBL" id="BNAV01000013">
    <property type="protein sequence ID" value="GHF79723.1"/>
    <property type="molecule type" value="Genomic_DNA"/>
</dbReference>
<accession>A0A8H9J3D7</accession>
<evidence type="ECO:0000313" key="3">
    <source>
        <dbReference type="Proteomes" id="UP000658656"/>
    </source>
</evidence>
<keyword evidence="3" id="KW-1185">Reference proteome</keyword>
<dbReference type="Proteomes" id="UP000658656">
    <property type="component" value="Unassembled WGS sequence"/>
</dbReference>
<organism evidence="2 3">
    <name type="scientific">Amycolatopsis bartoniae</name>
    <dbReference type="NCBI Taxonomy" id="941986"/>
    <lineage>
        <taxon>Bacteria</taxon>
        <taxon>Bacillati</taxon>
        <taxon>Actinomycetota</taxon>
        <taxon>Actinomycetes</taxon>
        <taxon>Pseudonocardiales</taxon>
        <taxon>Pseudonocardiaceae</taxon>
        <taxon>Amycolatopsis</taxon>
    </lineage>
</organism>
<feature type="compositionally biased region" description="Polar residues" evidence="1">
    <location>
        <begin position="86"/>
        <end position="97"/>
    </location>
</feature>
<sequence>MAGDAAHACHATAAHIAIERGGHYALTVKGNQPGLLAQVTAVLSPAAPGSEHHVTEDRGRGRGRIVRRANWGRTRRGHRFPGATQVFRTPTRPQVSMRQPRAQTGPGR</sequence>
<protein>
    <submittedName>
        <fullName evidence="2">Uncharacterized protein</fullName>
    </submittedName>
</protein>
<name>A0A8H9J3D7_9PSEU</name>
<reference evidence="2" key="2">
    <citation type="submission" date="2020-09" db="EMBL/GenBank/DDBJ databases">
        <authorList>
            <person name="Sun Q."/>
            <person name="Zhou Y."/>
        </authorList>
    </citation>
    <scope>NUCLEOTIDE SEQUENCE</scope>
    <source>
        <strain evidence="2">CGMCC 4.7679</strain>
    </source>
</reference>